<comment type="caution">
    <text evidence="2">The sequence shown here is derived from an EMBL/GenBank/DDBJ whole genome shotgun (WGS) entry which is preliminary data.</text>
</comment>
<sequence length="346" mass="35364">MTNVKKLALAAACAAGVLAGPAPAAAAPPAVTVLPFSRPADVVSTGDRVFISGGRDASQIVVTDAAGTVTGSLDGLPGPTDLQLSNDRRVLFAALPAANAIAAFDTASLQETARYSTGAGACPSTLAITGRYLWFGYGCGQWDSNIGRVDLRRPAVATGLAGQTFFVPPLLAAARLNPGVLLVGEPDPSPSRLLAYDVGTGGTLTLVGPPAGVPNHEFLADIALDPAGATAYTAAGFPYLVQAFAMTDLTQPVRTYDTGPYPAAVELSRNGRRIAAAAQTPTGPHLFVFAVNGSVIAQTDLFGQARYLVSGGLAWAPDGQRLYAVTYNDADPAVRAELHVFTVSAG</sequence>
<proteinExistence type="predicted"/>
<dbReference type="Gene3D" id="2.130.10.10">
    <property type="entry name" value="YVTN repeat-like/Quinoprotein amine dehydrogenase"/>
    <property type="match status" value="2"/>
</dbReference>
<protein>
    <submittedName>
        <fullName evidence="2">Uncharacterized protein</fullName>
    </submittedName>
</protein>
<feature type="signal peptide" evidence="1">
    <location>
        <begin position="1"/>
        <end position="26"/>
    </location>
</feature>
<dbReference type="RefSeq" id="WP_196415534.1">
    <property type="nucleotide sequence ID" value="NZ_JADQTO010000009.1"/>
</dbReference>
<dbReference type="AlphaFoldDB" id="A0A931FYG5"/>
<evidence type="ECO:0000313" key="2">
    <source>
        <dbReference type="EMBL" id="MBG0563742.1"/>
    </source>
</evidence>
<name>A0A931FYG5_9ACTN</name>
<evidence type="ECO:0000313" key="3">
    <source>
        <dbReference type="Proteomes" id="UP000598146"/>
    </source>
</evidence>
<gene>
    <name evidence="2" type="ORF">I4J89_20055</name>
</gene>
<dbReference type="EMBL" id="JADQTO010000009">
    <property type="protein sequence ID" value="MBG0563742.1"/>
    <property type="molecule type" value="Genomic_DNA"/>
</dbReference>
<accession>A0A931FYG5</accession>
<feature type="chain" id="PRO_5037919145" evidence="1">
    <location>
        <begin position="27"/>
        <end position="346"/>
    </location>
</feature>
<keyword evidence="1" id="KW-0732">Signal</keyword>
<keyword evidence="3" id="KW-1185">Reference proteome</keyword>
<dbReference type="SUPFAM" id="SSF50969">
    <property type="entry name" value="YVTN repeat-like/Quinoprotein amine dehydrogenase"/>
    <property type="match status" value="1"/>
</dbReference>
<dbReference type="InterPro" id="IPR015943">
    <property type="entry name" value="WD40/YVTN_repeat-like_dom_sf"/>
</dbReference>
<dbReference type="Proteomes" id="UP000598146">
    <property type="component" value="Unassembled WGS sequence"/>
</dbReference>
<reference evidence="2" key="1">
    <citation type="submission" date="2020-11" db="EMBL/GenBank/DDBJ databases">
        <title>Isolation and identification of active actinomycetes.</title>
        <authorList>
            <person name="Sun X."/>
        </authorList>
    </citation>
    <scope>NUCLEOTIDE SEQUENCE</scope>
    <source>
        <strain evidence="2">NEAU-A11</strain>
    </source>
</reference>
<organism evidence="2 3">
    <name type="scientific">Actinoplanes aureus</name>
    <dbReference type="NCBI Taxonomy" id="2792083"/>
    <lineage>
        <taxon>Bacteria</taxon>
        <taxon>Bacillati</taxon>
        <taxon>Actinomycetota</taxon>
        <taxon>Actinomycetes</taxon>
        <taxon>Micromonosporales</taxon>
        <taxon>Micromonosporaceae</taxon>
        <taxon>Actinoplanes</taxon>
    </lineage>
</organism>
<evidence type="ECO:0000256" key="1">
    <source>
        <dbReference type="SAM" id="SignalP"/>
    </source>
</evidence>
<dbReference type="InterPro" id="IPR011044">
    <property type="entry name" value="Quino_amine_DH_bsu"/>
</dbReference>